<evidence type="ECO:0000256" key="1">
    <source>
        <dbReference type="ARBA" id="ARBA00008832"/>
    </source>
</evidence>
<dbReference type="Gene3D" id="1.10.510.10">
    <property type="entry name" value="Transferase(Phosphotransferase) domain 1"/>
    <property type="match status" value="1"/>
</dbReference>
<keyword evidence="19" id="KW-1185">Reference proteome</keyword>
<evidence type="ECO:0000256" key="12">
    <source>
        <dbReference type="ARBA" id="ARBA00047592"/>
    </source>
</evidence>
<evidence type="ECO:0000256" key="13">
    <source>
        <dbReference type="ARBA" id="ARBA00047811"/>
    </source>
</evidence>
<comment type="catalytic activity">
    <reaction evidence="12">
        <text>L-threonyl-[protein] + ATP = O-phospho-L-threonyl-[protein] + ADP + H(+)</text>
        <dbReference type="Rhea" id="RHEA:46608"/>
        <dbReference type="Rhea" id="RHEA-COMP:11060"/>
        <dbReference type="Rhea" id="RHEA-COMP:11605"/>
        <dbReference type="ChEBI" id="CHEBI:15378"/>
        <dbReference type="ChEBI" id="CHEBI:30013"/>
        <dbReference type="ChEBI" id="CHEBI:30616"/>
        <dbReference type="ChEBI" id="CHEBI:61977"/>
        <dbReference type="ChEBI" id="CHEBI:456216"/>
        <dbReference type="EC" id="2.7.11.24"/>
    </reaction>
</comment>
<accession>A0A8T1RWM8</accession>
<comment type="catalytic activity">
    <reaction evidence="15">
        <text>L-seryl-[protein] + ATP = O-phospho-L-seryl-[protein] + ADP + H(+)</text>
        <dbReference type="Rhea" id="RHEA:17989"/>
        <dbReference type="Rhea" id="RHEA-COMP:9863"/>
        <dbReference type="Rhea" id="RHEA-COMP:11604"/>
        <dbReference type="ChEBI" id="CHEBI:15378"/>
        <dbReference type="ChEBI" id="CHEBI:29999"/>
        <dbReference type="ChEBI" id="CHEBI:30616"/>
        <dbReference type="ChEBI" id="CHEBI:83421"/>
        <dbReference type="ChEBI" id="CHEBI:456216"/>
        <dbReference type="EC" id="2.7.11.22"/>
    </reaction>
</comment>
<keyword evidence="7 18" id="KW-0418">Kinase</keyword>
<dbReference type="FunFam" id="1.10.510.10:FF:000624">
    <property type="entry name" value="Mitogen-activated protein kinase"/>
    <property type="match status" value="1"/>
</dbReference>
<dbReference type="Pfam" id="PF00069">
    <property type="entry name" value="Pkinase"/>
    <property type="match status" value="1"/>
</dbReference>
<evidence type="ECO:0000256" key="4">
    <source>
        <dbReference type="ARBA" id="ARBA00022527"/>
    </source>
</evidence>
<dbReference type="EC" id="2.7.11.22" evidence="3"/>
<comment type="catalytic activity">
    <reaction evidence="14">
        <text>L-seryl-[protein] + ATP = O-phospho-L-seryl-[protein] + ADP + H(+)</text>
        <dbReference type="Rhea" id="RHEA:17989"/>
        <dbReference type="Rhea" id="RHEA-COMP:9863"/>
        <dbReference type="Rhea" id="RHEA-COMP:11604"/>
        <dbReference type="ChEBI" id="CHEBI:15378"/>
        <dbReference type="ChEBI" id="CHEBI:29999"/>
        <dbReference type="ChEBI" id="CHEBI:30616"/>
        <dbReference type="ChEBI" id="CHEBI:83421"/>
        <dbReference type="ChEBI" id="CHEBI:456216"/>
        <dbReference type="EC" id="2.7.11.24"/>
    </reaction>
</comment>
<keyword evidence="4" id="KW-0723">Serine/threonine-protein kinase</keyword>
<evidence type="ECO:0000313" key="18">
    <source>
        <dbReference type="EMBL" id="KAG6920693.1"/>
    </source>
</evidence>
<evidence type="ECO:0000259" key="17">
    <source>
        <dbReference type="PROSITE" id="PS50011"/>
    </source>
</evidence>
<dbReference type="InterPro" id="IPR011009">
    <property type="entry name" value="Kinase-like_dom_sf"/>
</dbReference>
<dbReference type="GO" id="GO:0004693">
    <property type="term" value="F:cyclin-dependent protein serine/threonine kinase activity"/>
    <property type="evidence" value="ECO:0007669"/>
    <property type="project" value="UniProtKB-EC"/>
</dbReference>
<gene>
    <name evidence="18" type="primary">CDK20</name>
    <name evidence="18" type="ORF">G0U57_014841</name>
</gene>
<evidence type="ECO:0000256" key="6">
    <source>
        <dbReference type="ARBA" id="ARBA00022741"/>
    </source>
</evidence>
<feature type="compositionally biased region" description="Basic and acidic residues" evidence="16">
    <location>
        <begin position="154"/>
        <end position="170"/>
    </location>
</feature>
<evidence type="ECO:0000256" key="3">
    <source>
        <dbReference type="ARBA" id="ARBA00012425"/>
    </source>
</evidence>
<sequence>DLKPANLLISSTGQLKIADFGLARVFSSDAGRLYSHQVATRWYRAPELLYGARKYDEGVDLWAVGCIFAELLNNSPLFPGENDIEQLCCVLRVLGTPSQRVWPEITELPDYNKISFKDNPPIPLEEVLPDAPPQALQLLTRFLVYPSRDRVRAAQVREPHSSPRAWREPRSPGSQPLQPTAPHSPPSLISPAVGAGR</sequence>
<dbReference type="EMBL" id="JAHGAV010004478">
    <property type="protein sequence ID" value="KAG6920693.1"/>
    <property type="molecule type" value="Genomic_DNA"/>
</dbReference>
<evidence type="ECO:0000256" key="9">
    <source>
        <dbReference type="ARBA" id="ARBA00035711"/>
    </source>
</evidence>
<evidence type="ECO:0000256" key="10">
    <source>
        <dbReference type="ARBA" id="ARBA00035720"/>
    </source>
</evidence>
<dbReference type="EC" id="2.7.11.24" evidence="2"/>
<evidence type="ECO:0000256" key="7">
    <source>
        <dbReference type="ARBA" id="ARBA00022777"/>
    </source>
</evidence>
<keyword evidence="8" id="KW-0067">ATP-binding</keyword>
<comment type="catalytic activity">
    <reaction evidence="13">
        <text>L-threonyl-[protein] + ATP = O-phospho-L-threonyl-[protein] + ADP + H(+)</text>
        <dbReference type="Rhea" id="RHEA:46608"/>
        <dbReference type="Rhea" id="RHEA-COMP:11060"/>
        <dbReference type="Rhea" id="RHEA-COMP:11605"/>
        <dbReference type="ChEBI" id="CHEBI:15378"/>
        <dbReference type="ChEBI" id="CHEBI:30013"/>
        <dbReference type="ChEBI" id="CHEBI:30616"/>
        <dbReference type="ChEBI" id="CHEBI:61977"/>
        <dbReference type="ChEBI" id="CHEBI:456216"/>
        <dbReference type="EC" id="2.7.11.22"/>
    </reaction>
</comment>
<dbReference type="PANTHER" id="PTHR24056:SF171">
    <property type="entry name" value="CYCLIN-DEPENDENT KINASE 20"/>
    <property type="match status" value="1"/>
</dbReference>
<dbReference type="AlphaFoldDB" id="A0A8T1RWM8"/>
<comment type="caution">
    <text evidence="18">The sequence shown here is derived from an EMBL/GenBank/DDBJ whole genome shotgun (WGS) entry which is preliminary data.</text>
</comment>
<dbReference type="InterPro" id="IPR050108">
    <property type="entry name" value="CDK"/>
</dbReference>
<evidence type="ECO:0000256" key="5">
    <source>
        <dbReference type="ARBA" id="ARBA00022679"/>
    </source>
</evidence>
<dbReference type="InterPro" id="IPR000719">
    <property type="entry name" value="Prot_kinase_dom"/>
</dbReference>
<keyword evidence="5" id="KW-0808">Transferase</keyword>
<dbReference type="SMART" id="SM00220">
    <property type="entry name" value="S_TKc"/>
    <property type="match status" value="1"/>
</dbReference>
<proteinExistence type="inferred from homology"/>
<dbReference type="PANTHER" id="PTHR24056">
    <property type="entry name" value="CELL DIVISION PROTEIN KINASE"/>
    <property type="match status" value="1"/>
</dbReference>
<dbReference type="GO" id="GO:0005634">
    <property type="term" value="C:nucleus"/>
    <property type="evidence" value="ECO:0007669"/>
    <property type="project" value="TreeGrafter"/>
</dbReference>
<feature type="region of interest" description="Disordered" evidence="16">
    <location>
        <begin position="154"/>
        <end position="197"/>
    </location>
</feature>
<evidence type="ECO:0000313" key="19">
    <source>
        <dbReference type="Proteomes" id="UP000765507"/>
    </source>
</evidence>
<protein>
    <recommendedName>
        <fullName evidence="9">Cyclin-dependent kinase 20</fullName>
        <ecNumber evidence="3">2.7.11.22</ecNumber>
        <ecNumber evidence="2">2.7.11.24</ecNumber>
    </recommendedName>
    <alternativeName>
        <fullName evidence="10">Cell cycle-related kinase</fullName>
    </alternativeName>
    <alternativeName>
        <fullName evidence="11">Cell division protein kinase 20</fullName>
    </alternativeName>
</protein>
<dbReference type="OrthoDB" id="63265at2759"/>
<dbReference type="GO" id="GO:0005524">
    <property type="term" value="F:ATP binding"/>
    <property type="evidence" value="ECO:0007669"/>
    <property type="project" value="UniProtKB-KW"/>
</dbReference>
<feature type="non-terminal residue" evidence="18">
    <location>
        <position position="1"/>
    </location>
</feature>
<evidence type="ECO:0000256" key="16">
    <source>
        <dbReference type="SAM" id="MobiDB-lite"/>
    </source>
</evidence>
<name>A0A8T1RWM8_CHESE</name>
<organism evidence="18 19">
    <name type="scientific">Chelydra serpentina</name>
    <name type="common">Snapping turtle</name>
    <name type="synonym">Testudo serpentina</name>
    <dbReference type="NCBI Taxonomy" id="8475"/>
    <lineage>
        <taxon>Eukaryota</taxon>
        <taxon>Metazoa</taxon>
        <taxon>Chordata</taxon>
        <taxon>Craniata</taxon>
        <taxon>Vertebrata</taxon>
        <taxon>Euteleostomi</taxon>
        <taxon>Archelosauria</taxon>
        <taxon>Testudinata</taxon>
        <taxon>Testudines</taxon>
        <taxon>Cryptodira</taxon>
        <taxon>Durocryptodira</taxon>
        <taxon>Americhelydia</taxon>
        <taxon>Chelydroidea</taxon>
        <taxon>Chelydridae</taxon>
        <taxon>Chelydra</taxon>
    </lineage>
</organism>
<dbReference type="GO" id="GO:0004707">
    <property type="term" value="F:MAP kinase activity"/>
    <property type="evidence" value="ECO:0007669"/>
    <property type="project" value="UniProtKB-EC"/>
</dbReference>
<evidence type="ECO:0000256" key="2">
    <source>
        <dbReference type="ARBA" id="ARBA00012411"/>
    </source>
</evidence>
<evidence type="ECO:0000256" key="11">
    <source>
        <dbReference type="ARBA" id="ARBA00035723"/>
    </source>
</evidence>
<feature type="domain" description="Protein kinase" evidence="17">
    <location>
        <begin position="1"/>
        <end position="163"/>
    </location>
</feature>
<comment type="similarity">
    <text evidence="1">Belongs to the protein kinase superfamily. CMGC Ser/Thr protein kinase family. MAP kinase subfamily.</text>
</comment>
<dbReference type="Proteomes" id="UP000765507">
    <property type="component" value="Unassembled WGS sequence"/>
</dbReference>
<evidence type="ECO:0000256" key="14">
    <source>
        <dbReference type="ARBA" id="ARBA00048312"/>
    </source>
</evidence>
<evidence type="ECO:0000256" key="8">
    <source>
        <dbReference type="ARBA" id="ARBA00022840"/>
    </source>
</evidence>
<keyword evidence="6" id="KW-0547">Nucleotide-binding</keyword>
<evidence type="ECO:0000256" key="15">
    <source>
        <dbReference type="ARBA" id="ARBA00048367"/>
    </source>
</evidence>
<dbReference type="SUPFAM" id="SSF56112">
    <property type="entry name" value="Protein kinase-like (PK-like)"/>
    <property type="match status" value="1"/>
</dbReference>
<dbReference type="PROSITE" id="PS50011">
    <property type="entry name" value="PROTEIN_KINASE_DOM"/>
    <property type="match status" value="1"/>
</dbReference>
<reference evidence="18 19" key="1">
    <citation type="journal article" date="2020" name="G3 (Bethesda)">
        <title>Draft Genome of the Common Snapping Turtle, Chelydra serpentina, a Model for Phenotypic Plasticity in Reptiles.</title>
        <authorList>
            <person name="Das D."/>
            <person name="Singh S.K."/>
            <person name="Bierstedt J."/>
            <person name="Erickson A."/>
            <person name="Galli G.L.J."/>
            <person name="Crossley D.A. 2nd"/>
            <person name="Rhen T."/>
        </authorList>
    </citation>
    <scope>NUCLEOTIDE SEQUENCE [LARGE SCALE GENOMIC DNA]</scope>
    <source>
        <strain evidence="18">KW</strain>
    </source>
</reference>